<dbReference type="PANTHER" id="PTHR33112:SF10">
    <property type="entry name" value="TOL"/>
    <property type="match status" value="1"/>
</dbReference>
<dbReference type="GO" id="GO:0004672">
    <property type="term" value="F:protein kinase activity"/>
    <property type="evidence" value="ECO:0007669"/>
    <property type="project" value="InterPro"/>
</dbReference>
<dbReference type="Proteomes" id="UP000050424">
    <property type="component" value="Unassembled WGS sequence"/>
</dbReference>
<comment type="caution">
    <text evidence="3">The sequence shown here is derived from an EMBL/GenBank/DDBJ whole genome shotgun (WGS) entry which is preliminary data.</text>
</comment>
<dbReference type="InterPro" id="IPR010730">
    <property type="entry name" value="HET"/>
</dbReference>
<dbReference type="SUPFAM" id="SSF56112">
    <property type="entry name" value="Protein kinase-like (PK-like)"/>
    <property type="match status" value="1"/>
</dbReference>
<evidence type="ECO:0000256" key="1">
    <source>
        <dbReference type="SAM" id="MobiDB-lite"/>
    </source>
</evidence>
<name>A0A0P7BDL7_9HYPO</name>
<feature type="region of interest" description="Disordered" evidence="1">
    <location>
        <begin position="354"/>
        <end position="380"/>
    </location>
</feature>
<dbReference type="InterPro" id="IPR011009">
    <property type="entry name" value="Kinase-like_dom_sf"/>
</dbReference>
<feature type="domain" description="Protein kinase" evidence="2">
    <location>
        <begin position="174"/>
        <end position="495"/>
    </location>
</feature>
<feature type="region of interest" description="Disordered" evidence="1">
    <location>
        <begin position="517"/>
        <end position="550"/>
    </location>
</feature>
<dbReference type="SMART" id="SM00220">
    <property type="entry name" value="S_TKc"/>
    <property type="match status" value="1"/>
</dbReference>
<keyword evidence="4" id="KW-1185">Reference proteome</keyword>
<accession>A0A0P7BDL7</accession>
<dbReference type="AlphaFoldDB" id="A0A0P7BDL7"/>
<dbReference type="GO" id="GO:0005524">
    <property type="term" value="F:ATP binding"/>
    <property type="evidence" value="ECO:0007669"/>
    <property type="project" value="InterPro"/>
</dbReference>
<evidence type="ECO:0000313" key="4">
    <source>
        <dbReference type="Proteomes" id="UP000050424"/>
    </source>
</evidence>
<evidence type="ECO:0000259" key="2">
    <source>
        <dbReference type="PROSITE" id="PS50011"/>
    </source>
</evidence>
<sequence>MIDYKRIEKLATDIEKAFDVASDEESFLPCDKFEEFVTESVVKETLETASLEDVQSLLQFVLSSAKKIFLTLVMLTSKNEEKISMLREFRHRGVDDASLPIGFKNEEGGRGWYGYSLDEPSDPKRQFSCPVDKIWGRTDRKNFASYQWCFIAPIFNEGQFRFRFHGRTVLPYLDVAPKPTSSGFFGEVSRIGIHPAHISPPNSEAGSVAVALKKARHGDDLARFFDKETDNLDRLKQKAFKSTHLIQPIAAYTQKNDRCLMFPWAHGGTLSQYWKDNPHKSLHTESLKWVISQFSGICSALKELHQDNCRHGDLKPDNILWFKEGIHDGSLKIADLGLATFHSQDAHTNLRRGIQTMTPSGTRRYEPPETDEHRDDPGEPRSRAYDVWSMGCMMLELLIWLVYGSDAVTKFGNSTSDYFWEVYTEPDVGRQYRLHRCVTICLQNLDENLKDETAYKALFELVQARLLVVRVDQNNKSSPDCREIAAEVDKAMEAIKKRCYSDPNYLVPIQPKVTLPNLAAKPSRRPATTKNGALAPEQPSPQPRGLQTRLPERPLRTEEFDGTVKLERRATGIDNPESQSLWVPKSVQEQEFQSSKLNDIWVSTPDSKFATAFLKLVEWDRVKPRQTEVGTNLCLDCSNSKTVRLLESGHIPSKLQPTCDLCRMLMNVLDRVGIKPSTGVKLRQAGAMIGIEGGPDLLSIYCQPSTMSLSSNAYGFTDVKSSGSNIPSGTQIGLPTLLEQGSKEQFTLLKEWIKVCDSTHNMCRRSVEYDVWDMPTRLIDVEQDVRLVDTTSIKSSRYAALSHCWGQLKKDEMFCTYKSNLAQFQKSIDFSSLPQTFKDAVTVARGLGLKYIWIDSLCIIQDDEVDWESESAKMEQVFSSAYCTISASSAKSSLEGFLVNRPSRPCVQVEMKNSELLYVCPAIDDFRHDVELGEINKRGWVLQERALSRRSIHFTSSQVYWECGAGVHCETLGRLNNSKAAFLGDANFPKSALEYYRDGRQMLIQDLYERYSRLAFSKSSDRSVAILGLQKRLARAFKTEAEYGFFAAYFSRGILWKRDQVQGMKRITQPPGRRVPSWSWFSRGGMIKYMELKFERITWLKDDFETYFTRQLATDSEQASGSKSGGGIPTIRGLARKMITAKEELLVHATFDDDLECEVDDLRCVAIGRDKPVSGLKDLMFYLLVIQRIGSVLGEVTYERVGVASLMSQHVASEGSWVCIQ</sequence>
<dbReference type="PROSITE" id="PS50011">
    <property type="entry name" value="PROTEIN_KINASE_DOM"/>
    <property type="match status" value="1"/>
</dbReference>
<gene>
    <name evidence="3" type="ORF">AK830_g8766</name>
</gene>
<reference evidence="3 4" key="1">
    <citation type="submission" date="2015-09" db="EMBL/GenBank/DDBJ databases">
        <title>Draft genome of a European isolate of the apple canker pathogen Neonectria ditissima.</title>
        <authorList>
            <person name="Gomez-Cortecero A."/>
            <person name="Harrison R.J."/>
            <person name="Armitage A.D."/>
        </authorList>
    </citation>
    <scope>NUCLEOTIDE SEQUENCE [LARGE SCALE GENOMIC DNA]</scope>
    <source>
        <strain evidence="3 4">R09/05</strain>
    </source>
</reference>
<dbReference type="Gene3D" id="1.10.510.10">
    <property type="entry name" value="Transferase(Phosphotransferase) domain 1"/>
    <property type="match status" value="1"/>
</dbReference>
<protein>
    <recommendedName>
        <fullName evidence="2">Protein kinase domain-containing protein</fullName>
    </recommendedName>
</protein>
<dbReference type="InterPro" id="IPR000719">
    <property type="entry name" value="Prot_kinase_dom"/>
</dbReference>
<dbReference type="Pfam" id="PF00069">
    <property type="entry name" value="Pkinase"/>
    <property type="match status" value="1"/>
</dbReference>
<dbReference type="EMBL" id="LKCW01000153">
    <property type="protein sequence ID" value="KPM37809.1"/>
    <property type="molecule type" value="Genomic_DNA"/>
</dbReference>
<dbReference type="CDD" id="cd00180">
    <property type="entry name" value="PKc"/>
    <property type="match status" value="1"/>
</dbReference>
<dbReference type="STRING" id="78410.A0A0P7BDL7"/>
<feature type="compositionally biased region" description="Basic and acidic residues" evidence="1">
    <location>
        <begin position="363"/>
        <end position="380"/>
    </location>
</feature>
<organism evidence="3 4">
    <name type="scientific">Neonectria ditissima</name>
    <dbReference type="NCBI Taxonomy" id="78410"/>
    <lineage>
        <taxon>Eukaryota</taxon>
        <taxon>Fungi</taxon>
        <taxon>Dikarya</taxon>
        <taxon>Ascomycota</taxon>
        <taxon>Pezizomycotina</taxon>
        <taxon>Sordariomycetes</taxon>
        <taxon>Hypocreomycetidae</taxon>
        <taxon>Hypocreales</taxon>
        <taxon>Nectriaceae</taxon>
        <taxon>Neonectria</taxon>
    </lineage>
</organism>
<dbReference type="OrthoDB" id="5125733at2759"/>
<proteinExistence type="predicted"/>
<evidence type="ECO:0000313" key="3">
    <source>
        <dbReference type="EMBL" id="KPM37809.1"/>
    </source>
</evidence>
<dbReference type="PANTHER" id="PTHR33112">
    <property type="entry name" value="DOMAIN PROTEIN, PUTATIVE-RELATED"/>
    <property type="match status" value="1"/>
</dbReference>
<dbReference type="Pfam" id="PF06985">
    <property type="entry name" value="HET"/>
    <property type="match status" value="1"/>
</dbReference>